<dbReference type="AntiFam" id="ANF00014">
    <property type="entry name" value="tRNA translation"/>
</dbReference>
<proteinExistence type="predicted"/>
<reference evidence="2" key="1">
    <citation type="submission" date="2016-08" db="EMBL/GenBank/DDBJ databases">
        <authorList>
            <person name="Seilhamer J.J."/>
        </authorList>
    </citation>
    <scope>NUCLEOTIDE SEQUENCE</scope>
    <source>
        <strain evidence="2">86</strain>
    </source>
</reference>
<dbReference type="EMBL" id="FMJD01000008">
    <property type="protein sequence ID" value="SCM76796.1"/>
    <property type="molecule type" value="Genomic_DNA"/>
</dbReference>
<accession>A0A212LGW1</accession>
<sequence length="88" mass="9537">MPQRAFSIMLIFFEKLAHPTGFEPVTSAFGGQHSIQLSYGCVIVADTRNTVRIAEFAGKAKEKEVHFAPWADSPENTDGATASGQPLI</sequence>
<feature type="region of interest" description="Disordered" evidence="1">
    <location>
        <begin position="67"/>
        <end position="88"/>
    </location>
</feature>
<name>A0A212LGW1_9HYPH</name>
<dbReference type="AlphaFoldDB" id="A0A212LGW1"/>
<feature type="compositionally biased region" description="Polar residues" evidence="1">
    <location>
        <begin position="74"/>
        <end position="88"/>
    </location>
</feature>
<gene>
    <name evidence="2" type="ORF">KL86PLE_40601</name>
</gene>
<evidence type="ECO:0000256" key="1">
    <source>
        <dbReference type="SAM" id="MobiDB-lite"/>
    </source>
</evidence>
<protein>
    <submittedName>
        <fullName evidence="2">Uncharacterized protein</fullName>
    </submittedName>
</protein>
<organism evidence="2">
    <name type="scientific">uncultured Pleomorphomonas sp</name>
    <dbReference type="NCBI Taxonomy" id="442121"/>
    <lineage>
        <taxon>Bacteria</taxon>
        <taxon>Pseudomonadati</taxon>
        <taxon>Pseudomonadota</taxon>
        <taxon>Alphaproteobacteria</taxon>
        <taxon>Hyphomicrobiales</taxon>
        <taxon>Pleomorphomonadaceae</taxon>
        <taxon>Pleomorphomonas</taxon>
        <taxon>environmental samples</taxon>
    </lineage>
</organism>
<evidence type="ECO:0000313" key="2">
    <source>
        <dbReference type="EMBL" id="SCM76796.1"/>
    </source>
</evidence>